<keyword evidence="2" id="KW-0378">Hydrolase</keyword>
<feature type="domain" description="Alpha/beta hydrolase" evidence="1">
    <location>
        <begin position="16"/>
        <end position="420"/>
    </location>
</feature>
<reference evidence="3" key="1">
    <citation type="journal article" date="2019" name="Int. J. Syst. Evol. Microbiol.">
        <title>The Global Catalogue of Microorganisms (GCM) 10K type strain sequencing project: providing services to taxonomists for standard genome sequencing and annotation.</title>
        <authorList>
            <consortium name="The Broad Institute Genomics Platform"/>
            <consortium name="The Broad Institute Genome Sequencing Center for Infectious Disease"/>
            <person name="Wu L."/>
            <person name="Ma J."/>
        </authorList>
    </citation>
    <scope>NUCLEOTIDE SEQUENCE [LARGE SCALE GENOMIC DNA]</scope>
    <source>
        <strain evidence="3">KCTC 32255</strain>
    </source>
</reference>
<evidence type="ECO:0000313" key="3">
    <source>
        <dbReference type="Proteomes" id="UP001596337"/>
    </source>
</evidence>
<proteinExistence type="predicted"/>
<dbReference type="Proteomes" id="UP001596337">
    <property type="component" value="Unassembled WGS sequence"/>
</dbReference>
<accession>A0ABW2C152</accession>
<evidence type="ECO:0000313" key="2">
    <source>
        <dbReference type="EMBL" id="MFC6869037.1"/>
    </source>
</evidence>
<keyword evidence="3" id="KW-1185">Reference proteome</keyword>
<name>A0ABW2C152_9PSEU</name>
<dbReference type="RefSeq" id="WP_345393313.1">
    <property type="nucleotide sequence ID" value="NZ_BAABLA010000018.1"/>
</dbReference>
<dbReference type="InterPro" id="IPR045394">
    <property type="entry name" value="Abhydrolase_dom"/>
</dbReference>
<dbReference type="EMBL" id="JBHSXX010000001">
    <property type="protein sequence ID" value="MFC6869037.1"/>
    <property type="molecule type" value="Genomic_DNA"/>
</dbReference>
<comment type="caution">
    <text evidence="2">The sequence shown here is derived from an EMBL/GenBank/DDBJ whole genome shotgun (WGS) entry which is preliminary data.</text>
</comment>
<organism evidence="2 3">
    <name type="scientific">Haloechinothrix salitolerans</name>
    <dbReference type="NCBI Taxonomy" id="926830"/>
    <lineage>
        <taxon>Bacteria</taxon>
        <taxon>Bacillati</taxon>
        <taxon>Actinomycetota</taxon>
        <taxon>Actinomycetes</taxon>
        <taxon>Pseudonocardiales</taxon>
        <taxon>Pseudonocardiaceae</taxon>
        <taxon>Haloechinothrix</taxon>
    </lineage>
</organism>
<dbReference type="GO" id="GO:0016787">
    <property type="term" value="F:hydrolase activity"/>
    <property type="evidence" value="ECO:0007669"/>
    <property type="project" value="UniProtKB-KW"/>
</dbReference>
<dbReference type="Pfam" id="PF20091">
    <property type="entry name" value="Abhydrolase_10"/>
    <property type="match status" value="1"/>
</dbReference>
<evidence type="ECO:0000259" key="1">
    <source>
        <dbReference type="Pfam" id="PF20091"/>
    </source>
</evidence>
<sequence length="439" mass="48121">MTRSDGHHRGPKTLIKFRESRFSLEPFGYVEEEYFITGTADTYTSAPSRADYITRFVVRRPVHPARFNGTTIVEWNNVSAQFDNTPDWLWAHETILRRGYAYVHVSAQAAGHCCAPGSLKMTDPPRYEPLSHPGDDYSFDIFTHVAEAISTPATRGVDPMGGLRTRRVLAAGHSQSGFRLSDYVTDVQDKAGVVDGFLIDGGGKRGASATEPSVPVLNVLEEVFFTPEPASAAENYRLWEVAGSAHADYWLLRHETDAADHIVTPGHEPYPAGWEEAEHEVAGNYGYDIEPRELICTAGGNMFPKRYAVSAALVRLDEWVKGRGAPIQPPRAEFTATGLLARDEFGNVKGGLRLPPIDVPVARYLGASCGLFGATIPLGPATLAELYPDHQAYVATMRDATDTAVTKGILLPEDAEDLMRRARQSSIPEQGVDSPLLPR</sequence>
<gene>
    <name evidence="2" type="ORF">ACFQGD_17985</name>
</gene>
<protein>
    <submittedName>
        <fullName evidence="2">Alpha/beta hydrolase domain-containing protein</fullName>
    </submittedName>
</protein>